<dbReference type="EMBL" id="LAFY01004405">
    <property type="protein sequence ID" value="KJX93020.1"/>
    <property type="molecule type" value="Genomic_DNA"/>
</dbReference>
<feature type="region of interest" description="Disordered" evidence="1">
    <location>
        <begin position="218"/>
        <end position="237"/>
    </location>
</feature>
<comment type="caution">
    <text evidence="2">The sequence shown here is derived from an EMBL/GenBank/DDBJ whole genome shotgun (WGS) entry which is preliminary data.</text>
</comment>
<proteinExistence type="predicted"/>
<feature type="region of interest" description="Disordered" evidence="1">
    <location>
        <begin position="85"/>
        <end position="104"/>
    </location>
</feature>
<sequence length="355" mass="38936">MPSIRLQLHAASRFENVHEIRMNIDVPIQLRDTPDPGIKELLFASDSVDRQIIQELKHWNPPFTNYGRNTAEGTAVSDYNTITLRPRGGRPPKRGRAGTPFGVAGSRGTRKRNALWGLLLASLINKLAEKHNNDVRAYAICVAIAVAPERIHFCSEAIQQCNRGDIEPIASSIANSLSENVDCSWWEIDFKYIWDPAAAASAKDVTYKEARKRLGLVAPFGRRPGTGTAAQSQSQNIDRLMQSQTPDIGSAGHLQEETRSPDVDRDDVEDETHSPGFGSTSDVEDEAVQDLDGGELAHSRFSTFSPDPAAIADTQATQPRSLEQILLSDLDNRVESEFSNVLLTYESATATGDVG</sequence>
<evidence type="ECO:0000313" key="2">
    <source>
        <dbReference type="EMBL" id="KJX93020.1"/>
    </source>
</evidence>
<evidence type="ECO:0000256" key="1">
    <source>
        <dbReference type="SAM" id="MobiDB-lite"/>
    </source>
</evidence>
<keyword evidence="3" id="KW-1185">Reference proteome</keyword>
<organism evidence="2 3">
    <name type="scientific">Zymoseptoria brevis</name>
    <dbReference type="NCBI Taxonomy" id="1047168"/>
    <lineage>
        <taxon>Eukaryota</taxon>
        <taxon>Fungi</taxon>
        <taxon>Dikarya</taxon>
        <taxon>Ascomycota</taxon>
        <taxon>Pezizomycotina</taxon>
        <taxon>Dothideomycetes</taxon>
        <taxon>Dothideomycetidae</taxon>
        <taxon>Mycosphaerellales</taxon>
        <taxon>Mycosphaerellaceae</taxon>
        <taxon>Zymoseptoria</taxon>
    </lineage>
</organism>
<feature type="compositionally biased region" description="Basic residues" evidence="1">
    <location>
        <begin position="87"/>
        <end position="96"/>
    </location>
</feature>
<dbReference type="OrthoDB" id="10678294at2759"/>
<feature type="compositionally biased region" description="Polar residues" evidence="1">
    <location>
        <begin position="228"/>
        <end position="237"/>
    </location>
</feature>
<feature type="compositionally biased region" description="Acidic residues" evidence="1">
    <location>
        <begin position="282"/>
        <end position="293"/>
    </location>
</feature>
<feature type="compositionally biased region" description="Basic and acidic residues" evidence="1">
    <location>
        <begin position="254"/>
        <end position="263"/>
    </location>
</feature>
<feature type="region of interest" description="Disordered" evidence="1">
    <location>
        <begin position="245"/>
        <end position="319"/>
    </location>
</feature>
<dbReference type="AlphaFoldDB" id="A0A0F4G9Z3"/>
<reference evidence="2 3" key="1">
    <citation type="submission" date="2015-03" db="EMBL/GenBank/DDBJ databases">
        <title>RNA-seq based gene annotation and comparative genomics of four Zymoseptoria species reveal species-specific pathogenicity related genes and transposable element activity.</title>
        <authorList>
            <person name="Grandaubert J."/>
            <person name="Bhattacharyya A."/>
            <person name="Stukenbrock E.H."/>
        </authorList>
    </citation>
    <scope>NUCLEOTIDE SEQUENCE [LARGE SCALE GENOMIC DNA]</scope>
    <source>
        <strain evidence="2 3">Zb18110</strain>
    </source>
</reference>
<accession>A0A0F4G9Z3</accession>
<protein>
    <submittedName>
        <fullName evidence="2">Uncharacterized protein</fullName>
    </submittedName>
</protein>
<name>A0A0F4G9Z3_9PEZI</name>
<evidence type="ECO:0000313" key="3">
    <source>
        <dbReference type="Proteomes" id="UP000033647"/>
    </source>
</evidence>
<gene>
    <name evidence="2" type="ORF">TI39_contig4446g00002</name>
</gene>
<dbReference type="Proteomes" id="UP000033647">
    <property type="component" value="Unassembled WGS sequence"/>
</dbReference>